<keyword evidence="8" id="KW-0234">DNA repair</keyword>
<evidence type="ECO:0000256" key="1">
    <source>
        <dbReference type="ARBA" id="ARBA00007092"/>
    </source>
</evidence>
<feature type="site" description="Interaction with DNA substrate" evidence="7">
    <location>
        <position position="294"/>
    </location>
</feature>
<dbReference type="SUPFAM" id="SSF56219">
    <property type="entry name" value="DNase I-like"/>
    <property type="match status" value="1"/>
</dbReference>
<dbReference type="NCBIfam" id="TIGR00633">
    <property type="entry name" value="xth"/>
    <property type="match status" value="1"/>
</dbReference>
<name>A0A4P9X7I3_9FUNG</name>
<dbReference type="GO" id="GO:0003906">
    <property type="term" value="F:DNA-(apurinic or apyrimidinic site) endonuclease activity"/>
    <property type="evidence" value="ECO:0007669"/>
    <property type="project" value="TreeGrafter"/>
</dbReference>
<proteinExistence type="inferred from homology"/>
<dbReference type="STRING" id="1555241.A0A4P9X7I3"/>
<evidence type="ECO:0000256" key="8">
    <source>
        <dbReference type="RuleBase" id="RU362131"/>
    </source>
</evidence>
<dbReference type="GO" id="GO:0005634">
    <property type="term" value="C:nucleus"/>
    <property type="evidence" value="ECO:0007669"/>
    <property type="project" value="TreeGrafter"/>
</dbReference>
<dbReference type="Proteomes" id="UP000274922">
    <property type="component" value="Unassembled WGS sequence"/>
</dbReference>
<evidence type="ECO:0000256" key="3">
    <source>
        <dbReference type="ARBA" id="ARBA00022801"/>
    </source>
</evidence>
<keyword evidence="6" id="KW-0464">Manganese</keyword>
<dbReference type="EMBL" id="ML014181">
    <property type="protein sequence ID" value="RKP01195.1"/>
    <property type="molecule type" value="Genomic_DNA"/>
</dbReference>
<keyword evidence="8" id="KW-0227">DNA damage</keyword>
<feature type="binding site" evidence="6">
    <location>
        <position position="293"/>
    </location>
    <ligand>
        <name>Mg(2+)</name>
        <dbReference type="ChEBI" id="CHEBI:18420"/>
        <label>1</label>
    </ligand>
</feature>
<dbReference type="GO" id="GO:0008311">
    <property type="term" value="F:double-stranded DNA 3'-5' DNA exonuclease activity"/>
    <property type="evidence" value="ECO:0007669"/>
    <property type="project" value="TreeGrafter"/>
</dbReference>
<dbReference type="InterPro" id="IPR004808">
    <property type="entry name" value="AP_endonuc_1"/>
</dbReference>
<comment type="similarity">
    <text evidence="1 8">Belongs to the DNA repair enzymes AP/ExoA family.</text>
</comment>
<feature type="active site" description="Proton donor/acceptor" evidence="5">
    <location>
        <position position="178"/>
    </location>
</feature>
<evidence type="ECO:0000259" key="9">
    <source>
        <dbReference type="Pfam" id="PF03372"/>
    </source>
</evidence>
<sequence length="304" mass="33370">TTTAIPDPLVLPPLLPDASARTQKVVSWNVASLNASFKKGLMRYLTAEMADIVCLQETKLRADPAPDSDLGTALGAHWPHQAWSHSAKPGYSGTAILSRTAPLAVETGLGSHAAETEGRVVACRFPDFVLVNVYVPNASEGLKRTGFKQAFLVALRAHVADLVQRWDPVGQRLLLVGDVNTCLYPTDLARPKTNIKTSGFSPDERRDYHDFLMGYPDAPSSESADRRSFEPLVDLYRRQHGPQAGGYTYYSYRFQARAKGLGWRLDAFLASRALADTLFKTIAVREDAYGASDHVPLIALLERT</sequence>
<dbReference type="OrthoDB" id="498125at2759"/>
<feature type="site" description="Important for catalytic activity" evidence="7">
    <location>
        <position position="266"/>
    </location>
</feature>
<feature type="non-terminal residue" evidence="10">
    <location>
        <position position="304"/>
    </location>
</feature>
<keyword evidence="3" id="KW-0378">Hydrolase</keyword>
<evidence type="ECO:0000256" key="6">
    <source>
        <dbReference type="PIRSR" id="PIRSR604808-2"/>
    </source>
</evidence>
<feature type="binding site" evidence="6">
    <location>
        <position position="178"/>
    </location>
    <ligand>
        <name>Mg(2+)</name>
        <dbReference type="ChEBI" id="CHEBI:18420"/>
        <label>1</label>
    </ligand>
</feature>
<keyword evidence="2 6" id="KW-0479">Metal-binding</keyword>
<feature type="non-terminal residue" evidence="10">
    <location>
        <position position="1"/>
    </location>
</feature>
<dbReference type="PANTHER" id="PTHR22748">
    <property type="entry name" value="AP ENDONUCLEASE"/>
    <property type="match status" value="1"/>
</dbReference>
<comment type="cofactor">
    <cofactor evidence="6 8">
        <name>Mg(2+)</name>
        <dbReference type="ChEBI" id="CHEBI:18420"/>
    </cofactor>
    <cofactor evidence="6 8">
        <name>Mn(2+)</name>
        <dbReference type="ChEBI" id="CHEBI:29035"/>
    </cofactor>
    <text evidence="6 8">Probably binds two magnesium or manganese ions per subunit.</text>
</comment>
<feature type="binding site" evidence="6">
    <location>
        <position position="294"/>
    </location>
    <ligand>
        <name>Mg(2+)</name>
        <dbReference type="ChEBI" id="CHEBI:18420"/>
        <label>1</label>
    </ligand>
</feature>
<keyword evidence="4 6" id="KW-0460">Magnesium</keyword>
<dbReference type="GO" id="GO:0003677">
    <property type="term" value="F:DNA binding"/>
    <property type="evidence" value="ECO:0007669"/>
    <property type="project" value="InterPro"/>
</dbReference>
<dbReference type="Gene3D" id="3.60.10.10">
    <property type="entry name" value="Endonuclease/exonuclease/phosphatase"/>
    <property type="match status" value="1"/>
</dbReference>
<dbReference type="InterPro" id="IPR020847">
    <property type="entry name" value="AP_endonuclease_F1_BS"/>
</dbReference>
<dbReference type="GO" id="GO:0008081">
    <property type="term" value="F:phosphoric diester hydrolase activity"/>
    <property type="evidence" value="ECO:0007669"/>
    <property type="project" value="TreeGrafter"/>
</dbReference>
<dbReference type="CDD" id="cd09087">
    <property type="entry name" value="Ape1-like_AP-endo"/>
    <property type="match status" value="1"/>
</dbReference>
<keyword evidence="11" id="KW-1185">Reference proteome</keyword>
<dbReference type="GO" id="GO:0046872">
    <property type="term" value="F:metal ion binding"/>
    <property type="evidence" value="ECO:0007669"/>
    <property type="project" value="UniProtKB-KW"/>
</dbReference>
<dbReference type="InterPro" id="IPR005135">
    <property type="entry name" value="Endo/exonuclease/phosphatase"/>
</dbReference>
<evidence type="ECO:0000256" key="7">
    <source>
        <dbReference type="PIRSR" id="PIRSR604808-3"/>
    </source>
</evidence>
<organism evidence="10 11">
    <name type="scientific">Caulochytrium protostelioides</name>
    <dbReference type="NCBI Taxonomy" id="1555241"/>
    <lineage>
        <taxon>Eukaryota</taxon>
        <taxon>Fungi</taxon>
        <taxon>Fungi incertae sedis</taxon>
        <taxon>Chytridiomycota</taxon>
        <taxon>Chytridiomycota incertae sedis</taxon>
        <taxon>Chytridiomycetes</taxon>
        <taxon>Caulochytriales</taxon>
        <taxon>Caulochytriaceae</taxon>
        <taxon>Caulochytrium</taxon>
    </lineage>
</organism>
<feature type="binding site" evidence="6">
    <location>
        <position position="29"/>
    </location>
    <ligand>
        <name>Mg(2+)</name>
        <dbReference type="ChEBI" id="CHEBI:18420"/>
        <label>1</label>
    </ligand>
</feature>
<evidence type="ECO:0000256" key="2">
    <source>
        <dbReference type="ARBA" id="ARBA00022723"/>
    </source>
</evidence>
<dbReference type="Pfam" id="PF03372">
    <property type="entry name" value="Exo_endo_phos"/>
    <property type="match status" value="1"/>
</dbReference>
<dbReference type="PROSITE" id="PS51435">
    <property type="entry name" value="AP_NUCLEASE_F1_4"/>
    <property type="match status" value="1"/>
</dbReference>
<evidence type="ECO:0000256" key="5">
    <source>
        <dbReference type="PIRSR" id="PIRSR604808-1"/>
    </source>
</evidence>
<feature type="domain" description="Endonuclease/exonuclease/phosphatase" evidence="9">
    <location>
        <begin position="26"/>
        <end position="294"/>
    </location>
</feature>
<feature type="site" description="Transition state stabilizer" evidence="7">
    <location>
        <position position="180"/>
    </location>
</feature>
<feature type="active site" description="Proton acceptor" evidence="5">
    <location>
        <position position="294"/>
    </location>
</feature>
<accession>A0A4P9X7I3</accession>
<dbReference type="InterPro" id="IPR036691">
    <property type="entry name" value="Endo/exonu/phosph_ase_sf"/>
</dbReference>
<dbReference type="GO" id="GO:0006284">
    <property type="term" value="P:base-excision repair"/>
    <property type="evidence" value="ECO:0007669"/>
    <property type="project" value="TreeGrafter"/>
</dbReference>
<protein>
    <recommendedName>
        <fullName evidence="9">Endonuclease/exonuclease/phosphatase domain-containing protein</fullName>
    </recommendedName>
</protein>
<evidence type="ECO:0000313" key="11">
    <source>
        <dbReference type="Proteomes" id="UP000274922"/>
    </source>
</evidence>
<feature type="active site" evidence="5">
    <location>
        <position position="134"/>
    </location>
</feature>
<evidence type="ECO:0000256" key="4">
    <source>
        <dbReference type="ARBA" id="ARBA00022842"/>
    </source>
</evidence>
<dbReference type="PANTHER" id="PTHR22748:SF6">
    <property type="entry name" value="DNA-(APURINIC OR APYRIMIDINIC SITE) ENDONUCLEASE"/>
    <property type="match status" value="1"/>
</dbReference>
<evidence type="ECO:0000313" key="10">
    <source>
        <dbReference type="EMBL" id="RKP01195.1"/>
    </source>
</evidence>
<feature type="binding site" evidence="6">
    <location>
        <position position="57"/>
    </location>
    <ligand>
        <name>Mg(2+)</name>
        <dbReference type="ChEBI" id="CHEBI:18420"/>
        <label>1</label>
    </ligand>
</feature>
<dbReference type="PROSITE" id="PS00726">
    <property type="entry name" value="AP_NUCLEASE_F1_1"/>
    <property type="match status" value="1"/>
</dbReference>
<gene>
    <name evidence="10" type="ORF">CXG81DRAFT_5399</name>
</gene>
<dbReference type="AlphaFoldDB" id="A0A4P9X7I3"/>
<reference evidence="11" key="1">
    <citation type="journal article" date="2018" name="Nat. Microbiol.">
        <title>Leveraging single-cell genomics to expand the fungal tree of life.</title>
        <authorList>
            <person name="Ahrendt S.R."/>
            <person name="Quandt C.A."/>
            <person name="Ciobanu D."/>
            <person name="Clum A."/>
            <person name="Salamov A."/>
            <person name="Andreopoulos B."/>
            <person name="Cheng J.F."/>
            <person name="Woyke T."/>
            <person name="Pelin A."/>
            <person name="Henrissat B."/>
            <person name="Reynolds N.K."/>
            <person name="Benny G.L."/>
            <person name="Smith M.E."/>
            <person name="James T.Y."/>
            <person name="Grigoriev I.V."/>
        </authorList>
    </citation>
    <scope>NUCLEOTIDE SEQUENCE [LARGE SCALE GENOMIC DNA]</scope>
    <source>
        <strain evidence="11">ATCC 52028</strain>
    </source>
</reference>
<feature type="binding site" evidence="6">
    <location>
        <position position="180"/>
    </location>
    <ligand>
        <name>Mg(2+)</name>
        <dbReference type="ChEBI" id="CHEBI:18420"/>
        <label>1</label>
    </ligand>
</feature>